<dbReference type="GeneID" id="25476425"/>
<feature type="region of interest" description="Disordered" evidence="1">
    <location>
        <begin position="491"/>
        <end position="578"/>
    </location>
</feature>
<dbReference type="SUPFAM" id="SSF46934">
    <property type="entry name" value="UBA-like"/>
    <property type="match status" value="1"/>
</dbReference>
<dbReference type="EMBL" id="HG722917">
    <property type="protein sequence ID" value="CDJ64182.1"/>
    <property type="molecule type" value="Genomic_DNA"/>
</dbReference>
<reference evidence="2" key="1">
    <citation type="submission" date="2013-10" db="EMBL/GenBank/DDBJ databases">
        <title>Genomic analysis of the causative agents of coccidiosis in chickens.</title>
        <authorList>
            <person name="Reid A.J."/>
            <person name="Blake D."/>
            <person name="Billington K."/>
            <person name="Browne H."/>
            <person name="Dunn M."/>
            <person name="Hung S."/>
            <person name="Kawahara F."/>
            <person name="Miranda-Saavedra D."/>
            <person name="Mourier T."/>
            <person name="Nagra H."/>
            <person name="Otto T.D."/>
            <person name="Rawlings N."/>
            <person name="Sanchez A."/>
            <person name="Sanders M."/>
            <person name="Subramaniam C."/>
            <person name="Tay Y."/>
            <person name="Dear P."/>
            <person name="Doerig C."/>
            <person name="Gruber A."/>
            <person name="Parkinson J."/>
            <person name="Shirley M."/>
            <person name="Wan K.L."/>
            <person name="Berriman M."/>
            <person name="Tomley F."/>
            <person name="Pain A."/>
        </authorList>
    </citation>
    <scope>NUCLEOTIDE SEQUENCE [LARGE SCALE GENOMIC DNA]</scope>
    <source>
        <strain evidence="2">Houghton</strain>
    </source>
</reference>
<proteinExistence type="predicted"/>
<evidence type="ECO:0000313" key="3">
    <source>
        <dbReference type="Proteomes" id="UP000030754"/>
    </source>
</evidence>
<dbReference type="OrthoDB" id="5577209at2759"/>
<evidence type="ECO:0008006" key="4">
    <source>
        <dbReference type="Google" id="ProtNLM"/>
    </source>
</evidence>
<name>U6MIX6_9EIME</name>
<sequence>MATVEVCWPEVWRLQGSLLADERSHLLAEVEVVALLLLHMREDALIRQLEVDPKLRKWLKELLLQLPSAYDCYSAEAYPLTQTTQKLLLRVFLRLAKLQLVNLKVQQLLSLPSTACLDICLCWEAADPNLCREVAFTLLTSLKPTKRQRLIVELRESVLRALDVAAKRFDTISMRPDCPVLCPQLSAAQADHTSSSWQAAAAGALQHLIEVLSALRVATCCLPVSFALELWERRQDKDSSHPTIEAMLNSLRKPEAPKIVEAPFAALLRGVYAKLTRPPWTERSTSIMPPSLHQAAIRARLLICNCLVGDATAQSRAIREELSTGDTRRRSRWLEQQSKARFDLCHRSADEIDYVDSILSSPKHSGDAVVPTCASLAVPSEKKETVWVLNPTDAATVKQLQEMLPDHGPGFLYLALRELRGNADEVVSFVVEKMKPAALRSVPLKATLQDAAEYIEQEEKGAAALSNKILHSGDIERQVLALAERAAEEVLQGSEDSGGSLYDDDANDDLLADGVTTPWNHVESEEEESSSSRESTQEDATSEQASRGGRMPVRGGTLLARRKETNKAAVGNHSRRNQ</sequence>
<dbReference type="AlphaFoldDB" id="U6MIX6"/>
<accession>U6MIX6</accession>
<gene>
    <name evidence="2" type="ORF">ENH_00062870</name>
</gene>
<keyword evidence="3" id="KW-1185">Reference proteome</keyword>
<feature type="compositionally biased region" description="Acidic residues" evidence="1">
    <location>
        <begin position="502"/>
        <end position="511"/>
    </location>
</feature>
<protein>
    <recommendedName>
        <fullName evidence="4">CUE domain-containing protein</fullName>
    </recommendedName>
</protein>
<dbReference type="VEuPathDB" id="ToxoDB:ENH_00062870"/>
<reference evidence="2" key="2">
    <citation type="submission" date="2013-10" db="EMBL/GenBank/DDBJ databases">
        <authorList>
            <person name="Aslett M."/>
        </authorList>
    </citation>
    <scope>NUCLEOTIDE SEQUENCE [LARGE SCALE GENOMIC DNA]</scope>
    <source>
        <strain evidence="2">Houghton</strain>
    </source>
</reference>
<dbReference type="Proteomes" id="UP000030754">
    <property type="component" value="Unassembled WGS sequence"/>
</dbReference>
<evidence type="ECO:0000256" key="1">
    <source>
        <dbReference type="SAM" id="MobiDB-lite"/>
    </source>
</evidence>
<organism evidence="2 3">
    <name type="scientific">Eimeria necatrix</name>
    <dbReference type="NCBI Taxonomy" id="51315"/>
    <lineage>
        <taxon>Eukaryota</taxon>
        <taxon>Sar</taxon>
        <taxon>Alveolata</taxon>
        <taxon>Apicomplexa</taxon>
        <taxon>Conoidasida</taxon>
        <taxon>Coccidia</taxon>
        <taxon>Eucoccidiorida</taxon>
        <taxon>Eimeriorina</taxon>
        <taxon>Eimeriidae</taxon>
        <taxon>Eimeria</taxon>
    </lineage>
</organism>
<evidence type="ECO:0000313" key="2">
    <source>
        <dbReference type="EMBL" id="CDJ64182.1"/>
    </source>
</evidence>
<dbReference type="RefSeq" id="XP_013432649.1">
    <property type="nucleotide sequence ID" value="XM_013577195.1"/>
</dbReference>
<dbReference type="InterPro" id="IPR009060">
    <property type="entry name" value="UBA-like_sf"/>
</dbReference>